<dbReference type="Pfam" id="PF12937">
    <property type="entry name" value="F-box-like"/>
    <property type="match status" value="1"/>
</dbReference>
<comment type="caution">
    <text evidence="2">The sequence shown here is derived from an EMBL/GenBank/DDBJ whole genome shotgun (WGS) entry which is preliminary data.</text>
</comment>
<name>A0AAV9H442_9PEZI</name>
<evidence type="ECO:0000259" key="1">
    <source>
        <dbReference type="Pfam" id="PF12937"/>
    </source>
</evidence>
<reference evidence="2" key="2">
    <citation type="submission" date="2023-05" db="EMBL/GenBank/DDBJ databases">
        <authorList>
            <consortium name="Lawrence Berkeley National Laboratory"/>
            <person name="Steindorff A."/>
            <person name="Hensen N."/>
            <person name="Bonometti L."/>
            <person name="Westerberg I."/>
            <person name="Brannstrom I.O."/>
            <person name="Guillou S."/>
            <person name="Cros-Aarteil S."/>
            <person name="Calhoun S."/>
            <person name="Haridas S."/>
            <person name="Kuo A."/>
            <person name="Mondo S."/>
            <person name="Pangilinan J."/>
            <person name="Riley R."/>
            <person name="Labutti K."/>
            <person name="Andreopoulos B."/>
            <person name="Lipzen A."/>
            <person name="Chen C."/>
            <person name="Yanf M."/>
            <person name="Daum C."/>
            <person name="Ng V."/>
            <person name="Clum A."/>
            <person name="Ohm R."/>
            <person name="Martin F."/>
            <person name="Silar P."/>
            <person name="Natvig D."/>
            <person name="Lalanne C."/>
            <person name="Gautier V."/>
            <person name="Ament-Velasquez S.L."/>
            <person name="Kruys A."/>
            <person name="Hutchinson M.I."/>
            <person name="Powell A.J."/>
            <person name="Barry K."/>
            <person name="Miller A.N."/>
            <person name="Grigoriev I.V."/>
            <person name="Debuchy R."/>
            <person name="Gladieux P."/>
            <person name="Thoren M.H."/>
            <person name="Johannesson H."/>
        </authorList>
    </citation>
    <scope>NUCLEOTIDE SEQUENCE</scope>
    <source>
        <strain evidence="2">PSN243</strain>
    </source>
</reference>
<feature type="domain" description="F-box" evidence="1">
    <location>
        <begin position="21"/>
        <end position="74"/>
    </location>
</feature>
<accession>A0AAV9H442</accession>
<evidence type="ECO:0000313" key="2">
    <source>
        <dbReference type="EMBL" id="KAK4455187.1"/>
    </source>
</evidence>
<protein>
    <recommendedName>
        <fullName evidence="1">F-box domain-containing protein</fullName>
    </recommendedName>
</protein>
<dbReference type="Gene3D" id="1.20.1280.50">
    <property type="match status" value="1"/>
</dbReference>
<dbReference type="AlphaFoldDB" id="A0AAV9H442"/>
<proteinExistence type="predicted"/>
<organism evidence="2 3">
    <name type="scientific">Podospora aff. communis PSN243</name>
    <dbReference type="NCBI Taxonomy" id="3040156"/>
    <lineage>
        <taxon>Eukaryota</taxon>
        <taxon>Fungi</taxon>
        <taxon>Dikarya</taxon>
        <taxon>Ascomycota</taxon>
        <taxon>Pezizomycotina</taxon>
        <taxon>Sordariomycetes</taxon>
        <taxon>Sordariomycetidae</taxon>
        <taxon>Sordariales</taxon>
        <taxon>Podosporaceae</taxon>
        <taxon>Podospora</taxon>
    </lineage>
</organism>
<gene>
    <name evidence="2" type="ORF">QBC34DRAFT_433399</name>
</gene>
<dbReference type="Proteomes" id="UP001321760">
    <property type="component" value="Unassembled WGS sequence"/>
</dbReference>
<evidence type="ECO:0000313" key="3">
    <source>
        <dbReference type="Proteomes" id="UP001321760"/>
    </source>
</evidence>
<dbReference type="InterPro" id="IPR001810">
    <property type="entry name" value="F-box_dom"/>
</dbReference>
<dbReference type="EMBL" id="MU865915">
    <property type="protein sequence ID" value="KAK4455187.1"/>
    <property type="molecule type" value="Genomic_DNA"/>
</dbReference>
<dbReference type="InterPro" id="IPR036047">
    <property type="entry name" value="F-box-like_dom_sf"/>
</dbReference>
<sequence length="530" mass="60249">MNQIGKIDSSSSVAPLPEPPILKLPNELLIQILELVEGYDGRNPEEVDDWTKFNINDIRNCRLVCRRFHNLASSMLVREVRVSCRYRSIRRLEEISSRPLIARGVRIVKVDLARMAQTSNDSMHKLAAGMAVEFLWALRIQLMRQVPRNHKELSTASSCLDDLVWFVLHAHQRCDLGFLPELRRYLDDTSQYFYSRSPERDEATTTLVDKLHRDFQKLVVEYEEFKGGKFARLVGAALAKMPLATIRFEDPDTSYKWMKRLASHLLELGTHAALDECLHHRMLPLPVLRGTGECRDLNIVPEVAAAIHAAGGTVNNITVALDHQEEAPLSPPGEMRDSTQFNRLLSRFKYRWFDRSLLTDVRAEKGISRRTVFSFSGRCDMERLLVGSNLVAAGRARMQTTDITQLLDISTVYPKLQEMDLDGVCFRRADLLELARNLPPVLTSIRISNAYLLDGEWGHVFDALREKSYTAGVAFETLWAGDPNGPGARLPRFVSEEARGKWKEAEMYVMGRTTTNPAWRDVWLTGGVLA</sequence>
<reference evidence="2" key="1">
    <citation type="journal article" date="2023" name="Mol. Phylogenet. Evol.">
        <title>Genome-scale phylogeny and comparative genomics of the fungal order Sordariales.</title>
        <authorList>
            <person name="Hensen N."/>
            <person name="Bonometti L."/>
            <person name="Westerberg I."/>
            <person name="Brannstrom I.O."/>
            <person name="Guillou S."/>
            <person name="Cros-Aarteil S."/>
            <person name="Calhoun S."/>
            <person name="Haridas S."/>
            <person name="Kuo A."/>
            <person name="Mondo S."/>
            <person name="Pangilinan J."/>
            <person name="Riley R."/>
            <person name="LaButti K."/>
            <person name="Andreopoulos B."/>
            <person name="Lipzen A."/>
            <person name="Chen C."/>
            <person name="Yan M."/>
            <person name="Daum C."/>
            <person name="Ng V."/>
            <person name="Clum A."/>
            <person name="Steindorff A."/>
            <person name="Ohm R.A."/>
            <person name="Martin F."/>
            <person name="Silar P."/>
            <person name="Natvig D.O."/>
            <person name="Lalanne C."/>
            <person name="Gautier V."/>
            <person name="Ament-Velasquez S.L."/>
            <person name="Kruys A."/>
            <person name="Hutchinson M.I."/>
            <person name="Powell A.J."/>
            <person name="Barry K."/>
            <person name="Miller A.N."/>
            <person name="Grigoriev I.V."/>
            <person name="Debuchy R."/>
            <person name="Gladieux P."/>
            <person name="Hiltunen Thoren M."/>
            <person name="Johannesson H."/>
        </authorList>
    </citation>
    <scope>NUCLEOTIDE SEQUENCE</scope>
    <source>
        <strain evidence="2">PSN243</strain>
    </source>
</reference>
<dbReference type="SUPFAM" id="SSF81383">
    <property type="entry name" value="F-box domain"/>
    <property type="match status" value="1"/>
</dbReference>
<keyword evidence="3" id="KW-1185">Reference proteome</keyword>